<dbReference type="OrthoDB" id="7627828at2"/>
<protein>
    <recommendedName>
        <fullName evidence="4">DUF3034 family protein</fullName>
    </recommendedName>
</protein>
<reference evidence="2 3" key="1">
    <citation type="submission" date="2018-12" db="EMBL/GenBank/DDBJ databases">
        <title>bacterium Hansschlegelia zhihuaiae S113.</title>
        <authorList>
            <person name="He J."/>
        </authorList>
    </citation>
    <scope>NUCLEOTIDE SEQUENCE [LARGE SCALE GENOMIC DNA]</scope>
    <source>
        <strain evidence="2 3">S 113</strain>
    </source>
</reference>
<organism evidence="2 3">
    <name type="scientific">Hansschlegelia zhihuaiae</name>
    <dbReference type="NCBI Taxonomy" id="405005"/>
    <lineage>
        <taxon>Bacteria</taxon>
        <taxon>Pseudomonadati</taxon>
        <taxon>Pseudomonadota</taxon>
        <taxon>Alphaproteobacteria</taxon>
        <taxon>Hyphomicrobiales</taxon>
        <taxon>Methylopilaceae</taxon>
        <taxon>Hansschlegelia</taxon>
    </lineage>
</organism>
<sequence length="261" mass="28402">MTLLALLGTAAAPHAAAAGAFTLERGEVKAFLTGYVMSGDEYFDRMGKRQSRGRYEKRELQAFVEYGALEGLTLFGSTALQRIEAKDGGVHDREGLGRSEAGARARLWSQDGWIVSAQASAVIAGAKKGSGLAAIGETDDQADVRGLVARSFEVFGKPAFLDMGVGYRWRSGDPANEMRIDVTLGIRPIERLLLLVQNFNQIGTGRWKGPYELKQRIHKLQGAAIFDLNERWSIFAAAFFTPVGQDCLDERGATVGIGLRF</sequence>
<evidence type="ECO:0000256" key="1">
    <source>
        <dbReference type="SAM" id="SignalP"/>
    </source>
</evidence>
<accession>A0A4Q0MNX0</accession>
<dbReference type="EMBL" id="RYFI01000003">
    <property type="protein sequence ID" value="RXF74819.1"/>
    <property type="molecule type" value="Genomic_DNA"/>
</dbReference>
<evidence type="ECO:0000313" key="3">
    <source>
        <dbReference type="Proteomes" id="UP000289708"/>
    </source>
</evidence>
<keyword evidence="3" id="KW-1185">Reference proteome</keyword>
<dbReference type="AlphaFoldDB" id="A0A4Q0MNX0"/>
<name>A0A4Q0MNX0_9HYPH</name>
<evidence type="ECO:0008006" key="4">
    <source>
        <dbReference type="Google" id="ProtNLM"/>
    </source>
</evidence>
<dbReference type="Proteomes" id="UP000289708">
    <property type="component" value="Unassembled WGS sequence"/>
</dbReference>
<feature type="chain" id="PRO_5021012068" description="DUF3034 family protein" evidence="1">
    <location>
        <begin position="18"/>
        <end position="261"/>
    </location>
</feature>
<evidence type="ECO:0000313" key="2">
    <source>
        <dbReference type="EMBL" id="RXF74819.1"/>
    </source>
</evidence>
<proteinExistence type="predicted"/>
<gene>
    <name evidence="2" type="ORF">EK403_04530</name>
</gene>
<keyword evidence="1" id="KW-0732">Signal</keyword>
<dbReference type="RefSeq" id="WP_128776469.1">
    <property type="nucleotide sequence ID" value="NZ_RYFI01000003.1"/>
</dbReference>
<comment type="caution">
    <text evidence="2">The sequence shown here is derived from an EMBL/GenBank/DDBJ whole genome shotgun (WGS) entry which is preliminary data.</text>
</comment>
<feature type="signal peptide" evidence="1">
    <location>
        <begin position="1"/>
        <end position="17"/>
    </location>
</feature>